<evidence type="ECO:0000313" key="1">
    <source>
        <dbReference type="EMBL" id="SCY55101.1"/>
    </source>
</evidence>
<proteinExistence type="predicted"/>
<evidence type="ECO:0000313" key="2">
    <source>
        <dbReference type="Proteomes" id="UP000198636"/>
    </source>
</evidence>
<dbReference type="STRING" id="1120976.SAMN03080606_01781"/>
<name>A0A1G5GUL7_9FIRM</name>
<keyword evidence="2" id="KW-1185">Reference proteome</keyword>
<dbReference type="RefSeq" id="WP_091542466.1">
    <property type="nucleotide sequence ID" value="NZ_FMUS01000010.1"/>
</dbReference>
<dbReference type="OrthoDB" id="510867at2"/>
<gene>
    <name evidence="1" type="ORF">SAMN03080606_01781</name>
</gene>
<dbReference type="EMBL" id="FMUS01000010">
    <property type="protein sequence ID" value="SCY55101.1"/>
    <property type="molecule type" value="Genomic_DNA"/>
</dbReference>
<dbReference type="Proteomes" id="UP000198636">
    <property type="component" value="Unassembled WGS sequence"/>
</dbReference>
<dbReference type="AlphaFoldDB" id="A0A1G5GUL7"/>
<reference evidence="1 2" key="1">
    <citation type="submission" date="2016-10" db="EMBL/GenBank/DDBJ databases">
        <authorList>
            <person name="de Groot N.N."/>
        </authorList>
    </citation>
    <scope>NUCLEOTIDE SEQUENCE [LARGE SCALE GENOMIC DNA]</scope>
    <source>
        <strain evidence="1 2">DSM 18978</strain>
    </source>
</reference>
<sequence>MVIPNFLTRYYPKGEYPFVSLNELPFEDANRIKKAHCARNGIGFFYAEDDYLTHRREIEKWIYSQLVEKGGHPKCLVPIYMVLGESPKGEFDIRVDIQKDACEFRIPIKMLDMRSVSFTYPDSMYQLEYDEFGSIIGGKRTNTPKVYTFDEIPELVQRYNIYGEYLHYIEAQVWDRKLLREIWENSRNGNGAF</sequence>
<accession>A0A1G5GUL7</accession>
<organism evidence="1 2">
    <name type="scientific">Alkaliphilus peptidifermentans DSM 18978</name>
    <dbReference type="NCBI Taxonomy" id="1120976"/>
    <lineage>
        <taxon>Bacteria</taxon>
        <taxon>Bacillati</taxon>
        <taxon>Bacillota</taxon>
        <taxon>Clostridia</taxon>
        <taxon>Peptostreptococcales</taxon>
        <taxon>Natronincolaceae</taxon>
        <taxon>Alkaliphilus</taxon>
    </lineage>
</organism>
<protein>
    <submittedName>
        <fullName evidence="1">Uncharacterized protein</fullName>
    </submittedName>
</protein>